<dbReference type="FunFam" id="3.40.630.10:FF:000043">
    <property type="entry name" value="Carboxypeptidase D"/>
    <property type="match status" value="1"/>
</dbReference>
<dbReference type="Pfam" id="PF13620">
    <property type="entry name" value="CarboxypepD_reg"/>
    <property type="match status" value="3"/>
</dbReference>
<accession>A0AAN9CNR5</accession>
<dbReference type="PANTHER" id="PTHR11532">
    <property type="entry name" value="PROTEASE M14 CARBOXYPEPTIDASE"/>
    <property type="match status" value="1"/>
</dbReference>
<dbReference type="PROSITE" id="PS00132">
    <property type="entry name" value="CARBOXYPEPT_ZN_1"/>
    <property type="match status" value="2"/>
</dbReference>
<dbReference type="GO" id="GO:0004181">
    <property type="term" value="F:metallocarboxypeptidase activity"/>
    <property type="evidence" value="ECO:0007669"/>
    <property type="project" value="InterPro"/>
</dbReference>
<reference evidence="8 9" key="1">
    <citation type="submission" date="2024-02" db="EMBL/GenBank/DDBJ databases">
        <title>Chromosome-level genome assembly of the Eurasian Minnow (Phoxinus phoxinus).</title>
        <authorList>
            <person name="Oriowo T.O."/>
            <person name="Martin S."/>
            <person name="Stange M."/>
            <person name="Chrysostomakis Y."/>
            <person name="Brown T."/>
            <person name="Winkler S."/>
            <person name="Kukowka S."/>
            <person name="Myers E.W."/>
            <person name="Bohne A."/>
        </authorList>
    </citation>
    <scope>NUCLEOTIDE SEQUENCE [LARGE SCALE GENOMIC DNA]</scope>
    <source>
        <strain evidence="8">ZFMK-TIS-60720</strain>
        <tissue evidence="8">Whole Organism</tissue>
    </source>
</reference>
<keyword evidence="6" id="KW-0732">Signal</keyword>
<dbReference type="GO" id="GO:0016485">
    <property type="term" value="P:protein processing"/>
    <property type="evidence" value="ECO:0007669"/>
    <property type="project" value="TreeGrafter"/>
</dbReference>
<dbReference type="FunFam" id="3.40.630.10:FF:000026">
    <property type="entry name" value="Carboxypeptidase D"/>
    <property type="match status" value="1"/>
</dbReference>
<dbReference type="PRINTS" id="PR00765">
    <property type="entry name" value="CRBOXYPTASEA"/>
</dbReference>
<comment type="caution">
    <text evidence="8">The sequence shown here is derived from an EMBL/GenBank/DDBJ whole genome shotgun (WGS) entry which is preliminary data.</text>
</comment>
<dbReference type="GO" id="GO:0006518">
    <property type="term" value="P:peptide metabolic process"/>
    <property type="evidence" value="ECO:0007669"/>
    <property type="project" value="TreeGrafter"/>
</dbReference>
<feature type="transmembrane region" description="Helical" evidence="5">
    <location>
        <begin position="1214"/>
        <end position="1236"/>
    </location>
</feature>
<evidence type="ECO:0000259" key="7">
    <source>
        <dbReference type="PROSITE" id="PS52035"/>
    </source>
</evidence>
<dbReference type="CDD" id="cd11308">
    <property type="entry name" value="Peptidase_M14NE-CP-C_like"/>
    <property type="match status" value="2"/>
</dbReference>
<feature type="compositionally biased region" description="Basic and acidic residues" evidence="4">
    <location>
        <begin position="168"/>
        <end position="183"/>
    </location>
</feature>
<dbReference type="PANTHER" id="PTHR11532:SF57">
    <property type="entry name" value="CARBOXYPEPTIDASE D, B"/>
    <property type="match status" value="1"/>
</dbReference>
<dbReference type="InterPro" id="IPR057246">
    <property type="entry name" value="CARBOXYPEPT_ZN_1"/>
</dbReference>
<protein>
    <recommendedName>
        <fullName evidence="7">Peptidase M14 domain-containing protein</fullName>
    </recommendedName>
</protein>
<evidence type="ECO:0000313" key="9">
    <source>
        <dbReference type="Proteomes" id="UP001364617"/>
    </source>
</evidence>
<dbReference type="GO" id="GO:0008270">
    <property type="term" value="F:zinc ion binding"/>
    <property type="evidence" value="ECO:0007669"/>
    <property type="project" value="InterPro"/>
</dbReference>
<dbReference type="SUPFAM" id="SSF53187">
    <property type="entry name" value="Zn-dependent exopeptidases"/>
    <property type="match status" value="3"/>
</dbReference>
<evidence type="ECO:0000256" key="3">
    <source>
        <dbReference type="PROSITE-ProRule" id="PRU01379"/>
    </source>
</evidence>
<dbReference type="InterPro" id="IPR008969">
    <property type="entry name" value="CarboxyPept-like_regulatory"/>
</dbReference>
<comment type="similarity">
    <text evidence="1 3">Belongs to the peptidase M14 family.</text>
</comment>
<dbReference type="InterPro" id="IPR050753">
    <property type="entry name" value="Peptidase_M14_domain"/>
</dbReference>
<organism evidence="8 9">
    <name type="scientific">Phoxinus phoxinus</name>
    <name type="common">Eurasian minnow</name>
    <dbReference type="NCBI Taxonomy" id="58324"/>
    <lineage>
        <taxon>Eukaryota</taxon>
        <taxon>Metazoa</taxon>
        <taxon>Chordata</taxon>
        <taxon>Craniata</taxon>
        <taxon>Vertebrata</taxon>
        <taxon>Euteleostomi</taxon>
        <taxon>Actinopterygii</taxon>
        <taxon>Neopterygii</taxon>
        <taxon>Teleostei</taxon>
        <taxon>Ostariophysi</taxon>
        <taxon>Cypriniformes</taxon>
        <taxon>Leuciscidae</taxon>
        <taxon>Phoxininae</taxon>
        <taxon>Phoxinus</taxon>
    </lineage>
</organism>
<keyword evidence="5" id="KW-1133">Transmembrane helix</keyword>
<keyword evidence="5" id="KW-0472">Membrane</keyword>
<dbReference type="Gene3D" id="2.60.40.1120">
    <property type="entry name" value="Carboxypeptidase-like, regulatory domain"/>
    <property type="match status" value="3"/>
</dbReference>
<evidence type="ECO:0000256" key="2">
    <source>
        <dbReference type="ARBA" id="ARBA00023180"/>
    </source>
</evidence>
<name>A0AAN9CNR5_9TELE</name>
<evidence type="ECO:0000256" key="5">
    <source>
        <dbReference type="SAM" id="Phobius"/>
    </source>
</evidence>
<dbReference type="EMBL" id="JAYKXH010000015">
    <property type="protein sequence ID" value="KAK7143837.1"/>
    <property type="molecule type" value="Genomic_DNA"/>
</dbReference>
<dbReference type="SUPFAM" id="SSF49464">
    <property type="entry name" value="Carboxypeptidase regulatory domain-like"/>
    <property type="match status" value="3"/>
</dbReference>
<dbReference type="GO" id="GO:0005615">
    <property type="term" value="C:extracellular space"/>
    <property type="evidence" value="ECO:0007669"/>
    <property type="project" value="TreeGrafter"/>
</dbReference>
<proteinExistence type="inferred from homology"/>
<dbReference type="SMART" id="SM00631">
    <property type="entry name" value="Zn_pept"/>
    <property type="match status" value="3"/>
</dbReference>
<evidence type="ECO:0000256" key="1">
    <source>
        <dbReference type="ARBA" id="ARBA00005988"/>
    </source>
</evidence>
<dbReference type="InterPro" id="IPR000834">
    <property type="entry name" value="Peptidase_M14"/>
</dbReference>
<evidence type="ECO:0000313" key="8">
    <source>
        <dbReference type="EMBL" id="KAK7143837.1"/>
    </source>
</evidence>
<sequence>MSLLFANHYKRAMHILWLILPHILIVPHQILGLRHTNKVNEETYLRYYNYAAMTDRLQSFSLKYSQICRLASIGQSVEGRELWVMRITTNPSTDVPGKPRFKYVGNIHGDEALSRQVLVYLIEYLLTQYGRDVRVTELVNRTDIYIMASMNPDGFERAVEGECTGSAEGRENAKHYDLDKSFPDQDEPSSMTSDDTPEVTAVMRWILEKKFVLSGSLHGGSVGASFPFDDGSSSARPGLTVDEDLFRHLAQTYTENHPIMSLDNPDCPVDPNKSFGDGGMQNFNYLKGNCFEVAFKFSCCKYPPASQLYTEWTNNKETLLTYMQKAHIGVRGFIMTRSGFGLPDATISVSGIDHNITSWMFGDYYRLLLPGRYDITASSPGYLSNTVKNVPVIEGKATLLNFTLEEPVEEVLMLDHAERRIVTKEDLSTPGPPTSKYPIQSLEFQHHSYDQMEMMLQLFSAVYPSITYLNSAGRSVQGRNLYVMEISTNPGVDPQGKPEVMFVGNLHGNEFIGREILLNLVEYLCRNYDKDPFVTRLVNSTRIHVMPSMNPDGYEIALRAHKERVSGDQSIIGHSNSHRVDLNANFPEQSQSKNTVEAETQAVINWIKAHSFVLSASIRGGFRGVVYPSSLDSVDEKIFKSVAEAFYMQSQAFQEPQACDVSRTREKKDTKHRRPVVTGTDMLTWAYQGTDTLAVSIGLSCELLPPEDSLSEYWEKNHEALLQFIQQVHMFVRGMVTDGHSGKGIANATVMVEGSSHQVHTSGTGQYWRPLAPGSYHLTASAPDYTPMSASVRVLKSRVEQVDFKLTRDALQPSRVEQKDFEKLVEQLLVPGGLDRMVRSLLPAQTLEYRTYRERSEFLRGLTLTFPRITRLYSLGQSSEFRTIWALEIAGNLKMSQPAEPKIRFVAGVHGNAAAGPELLLEFASVLCLNYGRNLAITKLIDRSRILILPCVNPDGREQAHEGLCSSSVGHTNARGIDLDTDFFYGNKSAQPETRSVMDLIYGGGFSLSIALEGGSLLATYPYDRPNQHEQNEETLRYLASLYARSHPFMHLGNLKCTKKSEKIPGGILKGADFSSHTGSMKDFSLDVGVCPEITVYTGCCLFPAEHQLFSMWMENRMPLFRMLLEVHRSLSGFVRDSKGRPVSDAVVVVNGSVTVHADSQGHFTTLVAPGTHQLQVQAHGYQQVLQQVNISSDRVTSPIVIDFTADRAPLGRAVFVIGTASLMSILICALLIWHLRSAKFRDGVRWLRSKREDLRMEAMASEKSPLREEFLDESESEDDPFFVEAK</sequence>
<dbReference type="Proteomes" id="UP001364617">
    <property type="component" value="Unassembled WGS sequence"/>
</dbReference>
<feature type="chain" id="PRO_5042938924" description="Peptidase M14 domain-containing protein" evidence="6">
    <location>
        <begin position="33"/>
        <end position="1287"/>
    </location>
</feature>
<keyword evidence="9" id="KW-1185">Reference proteome</keyword>
<keyword evidence="5" id="KW-0812">Transmembrane</keyword>
<feature type="domain" description="Peptidase M14" evidence="7">
    <location>
        <begin position="848"/>
        <end position="1127"/>
    </location>
</feature>
<dbReference type="Gene3D" id="3.40.630.10">
    <property type="entry name" value="Zn peptidases"/>
    <property type="match status" value="3"/>
</dbReference>
<dbReference type="Pfam" id="PF00246">
    <property type="entry name" value="Peptidase_M14"/>
    <property type="match status" value="3"/>
</dbReference>
<feature type="region of interest" description="Disordered" evidence="4">
    <location>
        <begin position="167"/>
        <end position="195"/>
    </location>
</feature>
<feature type="domain" description="Peptidase M14" evidence="7">
    <location>
        <begin position="445"/>
        <end position="728"/>
    </location>
</feature>
<feature type="domain" description="Peptidase M14" evidence="7">
    <location>
        <begin position="46"/>
        <end position="326"/>
    </location>
</feature>
<dbReference type="PROSITE" id="PS52035">
    <property type="entry name" value="PEPTIDASE_M14"/>
    <property type="match status" value="3"/>
</dbReference>
<feature type="compositionally biased region" description="Acidic residues" evidence="4">
    <location>
        <begin position="1271"/>
        <end position="1287"/>
    </location>
</feature>
<evidence type="ECO:0000256" key="6">
    <source>
        <dbReference type="SAM" id="SignalP"/>
    </source>
</evidence>
<gene>
    <name evidence="8" type="ORF">R3I93_014870</name>
</gene>
<dbReference type="FunFam" id="2.60.40.1120:FF:000029">
    <property type="entry name" value="Carboxypeptidase D, b"/>
    <property type="match status" value="1"/>
</dbReference>
<evidence type="ECO:0000256" key="4">
    <source>
        <dbReference type="SAM" id="MobiDB-lite"/>
    </source>
</evidence>
<keyword evidence="2" id="KW-0325">Glycoprotein</keyword>
<comment type="caution">
    <text evidence="3">Lacks conserved residue(s) required for the propagation of feature annotation.</text>
</comment>
<feature type="signal peptide" evidence="6">
    <location>
        <begin position="1"/>
        <end position="32"/>
    </location>
</feature>
<feature type="region of interest" description="Disordered" evidence="4">
    <location>
        <begin position="1264"/>
        <end position="1287"/>
    </location>
</feature>